<name>A0A0S2DG95_LYSEN</name>
<dbReference type="Pfam" id="PF20410">
    <property type="entry name" value="X-Tfes_XVIPCD"/>
    <property type="match status" value="1"/>
</dbReference>
<feature type="compositionally biased region" description="Polar residues" evidence="1">
    <location>
        <begin position="380"/>
        <end position="391"/>
    </location>
</feature>
<dbReference type="Pfam" id="PF01471">
    <property type="entry name" value="PG_binding_1"/>
    <property type="match status" value="1"/>
</dbReference>
<protein>
    <submittedName>
        <fullName evidence="2">Putative peptidoglycan binding domain</fullName>
    </submittedName>
</protein>
<dbReference type="Proteomes" id="UP000061569">
    <property type="component" value="Chromosome"/>
</dbReference>
<dbReference type="Gene3D" id="1.10.101.10">
    <property type="entry name" value="PGBD-like superfamily/PGBD"/>
    <property type="match status" value="1"/>
</dbReference>
<dbReference type="InterPro" id="IPR046519">
    <property type="entry name" value="X-Tfes_XVIPCD"/>
</dbReference>
<sequence>MTKDWTLGSTSVRYETGGRGAGTISTGHGDHGGVSYGAYQLSSRAGTLREYLAQSRYAEHFAGLTPATPEFNARWKELARTDPGFAADQHDFIHASHYQAERDRLKARGIDLSDRGPAVQDALWSTSVQLRTLTPGIVEKGLKEKFGSHYRLDQLSDRDIVEAIQDYKIQHTRRLFRSSPDAWEGLLNRARREKEDLVALAEGREPARGAQAAPARRAEVERAQAALNALGIGDGDGSPLDVDGRLGPRSREALAAFQRERGLDGDGGLNAATLAALDAALAKHAAPPQHPPQLDQPGHRDHRLYLQAVAGLEKLDAAAGFDTRERLERAAAVMAYEARIGGLQRIDRIVQSADGQRLFAIEGDPRDPSHQRAVADKAQASAQPIAQTTRALEQDAPAPAPRPQPVAPQPTAPMQA</sequence>
<evidence type="ECO:0000256" key="1">
    <source>
        <dbReference type="SAM" id="MobiDB-lite"/>
    </source>
</evidence>
<organism evidence="2 3">
    <name type="scientific">Lysobacter enzymogenes</name>
    <dbReference type="NCBI Taxonomy" id="69"/>
    <lineage>
        <taxon>Bacteria</taxon>
        <taxon>Pseudomonadati</taxon>
        <taxon>Pseudomonadota</taxon>
        <taxon>Gammaproteobacteria</taxon>
        <taxon>Lysobacterales</taxon>
        <taxon>Lysobacteraceae</taxon>
        <taxon>Lysobacter</taxon>
    </lineage>
</organism>
<dbReference type="AlphaFoldDB" id="A0A0S2DG95"/>
<dbReference type="PATRIC" id="fig|69.6.peg.2021"/>
<dbReference type="InterPro" id="IPR036366">
    <property type="entry name" value="PGBDSf"/>
</dbReference>
<dbReference type="STRING" id="69.GLE_2056"/>
<evidence type="ECO:0000313" key="2">
    <source>
        <dbReference type="EMBL" id="ALN57406.1"/>
    </source>
</evidence>
<dbReference type="Pfam" id="PF21277">
    <property type="entry name" value="T6SS_VgrG3-like_C"/>
    <property type="match status" value="1"/>
</dbReference>
<feature type="compositionally biased region" description="Pro residues" evidence="1">
    <location>
        <begin position="398"/>
        <end position="416"/>
    </location>
</feature>
<dbReference type="SUPFAM" id="SSF47090">
    <property type="entry name" value="PGBD-like"/>
    <property type="match status" value="1"/>
</dbReference>
<dbReference type="EMBL" id="CP013140">
    <property type="protein sequence ID" value="ALN57406.1"/>
    <property type="molecule type" value="Genomic_DNA"/>
</dbReference>
<evidence type="ECO:0000313" key="3">
    <source>
        <dbReference type="Proteomes" id="UP000061569"/>
    </source>
</evidence>
<dbReference type="InterPro" id="IPR002477">
    <property type="entry name" value="Peptidoglycan-bd-like"/>
</dbReference>
<dbReference type="KEGG" id="lez:GLE_2056"/>
<feature type="region of interest" description="Disordered" evidence="1">
    <location>
        <begin position="360"/>
        <end position="416"/>
    </location>
</feature>
<accession>A0A0S2DG95</accession>
<proteinExistence type="predicted"/>
<dbReference type="OrthoDB" id="6019510at2"/>
<dbReference type="InterPro" id="IPR036365">
    <property type="entry name" value="PGBD-like_sf"/>
</dbReference>
<dbReference type="InterPro" id="IPR049073">
    <property type="entry name" value="T6SS_VgrG3-like_C"/>
</dbReference>
<feature type="region of interest" description="Disordered" evidence="1">
    <location>
        <begin position="1"/>
        <end position="26"/>
    </location>
</feature>
<reference evidence="2 3" key="1">
    <citation type="submission" date="2015-11" db="EMBL/GenBank/DDBJ databases">
        <title>Genome sequences of Lysobacter enzymogenes strain C3 and Lysobacter antibioticus ATCC 29479.</title>
        <authorList>
            <person name="Kobayashi D.Y."/>
        </authorList>
    </citation>
    <scope>NUCLEOTIDE SEQUENCE [LARGE SCALE GENOMIC DNA]</scope>
    <source>
        <strain evidence="2 3">C3</strain>
    </source>
</reference>
<feature type="compositionally biased region" description="Basic and acidic residues" evidence="1">
    <location>
        <begin position="363"/>
        <end position="375"/>
    </location>
</feature>
<gene>
    <name evidence="2" type="ORF">GLE_2056</name>
</gene>